<comment type="caution">
    <text evidence="2">The sequence shown here is derived from an EMBL/GenBank/DDBJ whole genome shotgun (WGS) entry which is preliminary data.</text>
</comment>
<dbReference type="Pfam" id="PF02452">
    <property type="entry name" value="PemK_toxin"/>
    <property type="match status" value="1"/>
</dbReference>
<protein>
    <recommendedName>
        <fullName evidence="1">mRNA interferase</fullName>
        <ecNumber evidence="1">3.1.-.-</ecNumber>
    </recommendedName>
</protein>
<dbReference type="RefSeq" id="WP_238803730.1">
    <property type="nucleotide sequence ID" value="NZ_CAKLPY010000001.1"/>
</dbReference>
<comment type="function">
    <text evidence="1">Toxic component of a type II toxin-antitoxin (TA) system.</text>
</comment>
<keyword evidence="3" id="KW-1185">Reference proteome</keyword>
<dbReference type="Proteomes" id="UP000837932">
    <property type="component" value="Unassembled WGS sequence"/>
</dbReference>
<dbReference type="PANTHER" id="PTHR33988">
    <property type="entry name" value="ENDORIBONUCLEASE MAZF-RELATED"/>
    <property type="match status" value="1"/>
</dbReference>
<keyword evidence="1" id="KW-0540">Nuclease</keyword>
<comment type="similarity">
    <text evidence="1">Belongs to the PemK/MazF family.</text>
</comment>
<dbReference type="PIRSF" id="PIRSF033490">
    <property type="entry name" value="MazF"/>
    <property type="match status" value="1"/>
</dbReference>
<reference evidence="2" key="1">
    <citation type="submission" date="2021-12" db="EMBL/GenBank/DDBJ databases">
        <authorList>
            <person name="Rodrigo-Torres L."/>
            <person name="Arahal R. D."/>
            <person name="Lucena T."/>
        </authorList>
    </citation>
    <scope>NUCLEOTIDE SEQUENCE</scope>
    <source>
        <strain evidence="2">CECT 8858</strain>
    </source>
</reference>
<name>A0ABM9AJS5_9BACT</name>
<dbReference type="EMBL" id="CAKLPY010000001">
    <property type="protein sequence ID" value="CAH0993967.1"/>
    <property type="molecule type" value="Genomic_DNA"/>
</dbReference>
<evidence type="ECO:0000256" key="1">
    <source>
        <dbReference type="PIRNR" id="PIRNR033490"/>
    </source>
</evidence>
<dbReference type="InterPro" id="IPR011067">
    <property type="entry name" value="Plasmid_toxin/cell-grow_inhib"/>
</dbReference>
<dbReference type="Gene3D" id="2.30.30.110">
    <property type="match status" value="1"/>
</dbReference>
<proteinExistence type="inferred from homology"/>
<keyword evidence="1" id="KW-0378">Hydrolase</keyword>
<organism evidence="2 3">
    <name type="scientific">Emticicia aquatica</name>
    <dbReference type="NCBI Taxonomy" id="1681835"/>
    <lineage>
        <taxon>Bacteria</taxon>
        <taxon>Pseudomonadati</taxon>
        <taxon>Bacteroidota</taxon>
        <taxon>Cytophagia</taxon>
        <taxon>Cytophagales</taxon>
        <taxon>Leadbetterellaceae</taxon>
        <taxon>Emticicia</taxon>
    </lineage>
</organism>
<sequence length="113" mass="12744">MKATNIVVKRFEVWRVTLDPTQGGEITKTRPCLVISPNEVNKNLKTVLVAPLTHSQKGFPTRVDCQFDNQNGQVALDQIRAVDKTIRLVEKLGILDTLTCAKVCKTLEEMFKF</sequence>
<gene>
    <name evidence="2" type="ORF">EMA8858_00072</name>
</gene>
<evidence type="ECO:0000313" key="3">
    <source>
        <dbReference type="Proteomes" id="UP000837932"/>
    </source>
</evidence>
<dbReference type="SUPFAM" id="SSF50118">
    <property type="entry name" value="Cell growth inhibitor/plasmid maintenance toxic component"/>
    <property type="match status" value="1"/>
</dbReference>
<dbReference type="EC" id="3.1.-.-" evidence="1"/>
<evidence type="ECO:0000313" key="2">
    <source>
        <dbReference type="EMBL" id="CAH0993967.1"/>
    </source>
</evidence>
<keyword evidence="1" id="KW-0255">Endonuclease</keyword>
<dbReference type="InterPro" id="IPR003477">
    <property type="entry name" value="PemK-like"/>
</dbReference>
<accession>A0ABM9AJS5</accession>
<dbReference type="PANTHER" id="PTHR33988:SF2">
    <property type="entry name" value="ENDORIBONUCLEASE MAZF"/>
    <property type="match status" value="1"/>
</dbReference>